<dbReference type="Gene3D" id="3.90.79.20">
    <property type="match status" value="1"/>
</dbReference>
<dbReference type="GO" id="GO:0005829">
    <property type="term" value="C:cytosol"/>
    <property type="evidence" value="ECO:0007669"/>
    <property type="project" value="TreeGrafter"/>
</dbReference>
<organism evidence="12 13">
    <name type="scientific">Microbacterium mangrovi</name>
    <dbReference type="NCBI Taxonomy" id="1348253"/>
    <lineage>
        <taxon>Bacteria</taxon>
        <taxon>Bacillati</taxon>
        <taxon>Actinomycetota</taxon>
        <taxon>Actinomycetes</taxon>
        <taxon>Micrococcales</taxon>
        <taxon>Microbacteriaceae</taxon>
        <taxon>Microbacterium</taxon>
    </lineage>
</organism>
<reference evidence="12 13" key="1">
    <citation type="submission" date="2014-11" db="EMBL/GenBank/DDBJ databases">
        <title>Genome sequence of Microbacterium mangrovi MUSC 115(T).</title>
        <authorList>
            <person name="Lee L.-H."/>
        </authorList>
    </citation>
    <scope>NUCLEOTIDE SEQUENCE [LARGE SCALE GENOMIC DNA]</scope>
    <source>
        <strain evidence="12 13">MUSC 115</strain>
    </source>
</reference>
<evidence type="ECO:0000256" key="5">
    <source>
        <dbReference type="ARBA" id="ARBA00022723"/>
    </source>
</evidence>
<keyword evidence="8" id="KW-0520">NAD</keyword>
<protein>
    <recommendedName>
        <fullName evidence="4">NAD(+) diphosphatase</fullName>
        <ecNumber evidence="4">3.6.1.22</ecNumber>
    </recommendedName>
</protein>
<comment type="catalytic activity">
    <reaction evidence="9">
        <text>a 5'-end NAD(+)-phospho-ribonucleoside in mRNA + H2O = a 5'-end phospho-adenosine-phospho-ribonucleoside in mRNA + beta-nicotinamide D-ribonucleotide + 2 H(+)</text>
        <dbReference type="Rhea" id="RHEA:60876"/>
        <dbReference type="Rhea" id="RHEA-COMP:15698"/>
        <dbReference type="Rhea" id="RHEA-COMP:15719"/>
        <dbReference type="ChEBI" id="CHEBI:14649"/>
        <dbReference type="ChEBI" id="CHEBI:15377"/>
        <dbReference type="ChEBI" id="CHEBI:15378"/>
        <dbReference type="ChEBI" id="CHEBI:144029"/>
        <dbReference type="ChEBI" id="CHEBI:144051"/>
    </reaction>
    <physiologicalReaction direction="left-to-right" evidence="9">
        <dbReference type="Rhea" id="RHEA:60877"/>
    </physiologicalReaction>
</comment>
<sequence length="315" mass="34267">MTAQQSPQTEAQPRFDRAAHERSRPDLLEEVLANSSTQVLVIHRDGAPLDGDRLHLRRLSALPRLPHAPEFAFLGRVGAAAVVAAVYPVEAELDSLADGAAWATVRTHGATLDASDAELLVTAVSLGAWLLDSAFCPRCGARTEVVQAGWARHCGNCGREHFPRTDPAVIMTVTSAEDPDLLLLGSNALWGPPRYSCFAGFVEAGESLESAVRRELAEEAGVEIVDEHYRWSQAWPYPRSLMLGFEARAASGSVARPDGDEIVDVRWFTRREIADALERGTTWDASEPPADPEALQLPGPASIAYRLIADWCRRG</sequence>
<dbReference type="InterPro" id="IPR020084">
    <property type="entry name" value="NUDIX_hydrolase_CS"/>
</dbReference>
<dbReference type="PROSITE" id="PS51462">
    <property type="entry name" value="NUDIX"/>
    <property type="match status" value="1"/>
</dbReference>
<dbReference type="InterPro" id="IPR000086">
    <property type="entry name" value="NUDIX_hydrolase_dom"/>
</dbReference>
<dbReference type="Pfam" id="PF09297">
    <property type="entry name" value="Zn_ribbon_NUD"/>
    <property type="match status" value="1"/>
</dbReference>
<dbReference type="PANTHER" id="PTHR42904:SF6">
    <property type="entry name" value="NAD-CAPPED RNA HYDROLASE NUDT12"/>
    <property type="match status" value="1"/>
</dbReference>
<proteinExistence type="inferred from homology"/>
<dbReference type="EC" id="3.6.1.22" evidence="4"/>
<dbReference type="InterPro" id="IPR050241">
    <property type="entry name" value="NAD-cap_RNA_hydrolase_NudC"/>
</dbReference>
<dbReference type="OrthoDB" id="9791656at2"/>
<gene>
    <name evidence="12" type="ORF">LK09_11360</name>
</gene>
<dbReference type="PANTHER" id="PTHR42904">
    <property type="entry name" value="NUDIX HYDROLASE, NUDC SUBFAMILY"/>
    <property type="match status" value="1"/>
</dbReference>
<dbReference type="InterPro" id="IPR015375">
    <property type="entry name" value="NADH_PPase-like_N"/>
</dbReference>
<evidence type="ECO:0000313" key="13">
    <source>
        <dbReference type="Proteomes" id="UP000031030"/>
    </source>
</evidence>
<comment type="cofactor">
    <cofactor evidence="1">
        <name>Mg(2+)</name>
        <dbReference type="ChEBI" id="CHEBI:18420"/>
    </cofactor>
</comment>
<comment type="similarity">
    <text evidence="3">Belongs to the Nudix hydrolase family. NudC subfamily.</text>
</comment>
<feature type="region of interest" description="Disordered" evidence="10">
    <location>
        <begin position="1"/>
        <end position="20"/>
    </location>
</feature>
<dbReference type="SUPFAM" id="SSF55811">
    <property type="entry name" value="Nudix"/>
    <property type="match status" value="1"/>
</dbReference>
<comment type="caution">
    <text evidence="12">The sequence shown here is derived from an EMBL/GenBank/DDBJ whole genome shotgun (WGS) entry which is preliminary data.</text>
</comment>
<comment type="cofactor">
    <cofactor evidence="2">
        <name>Zn(2+)</name>
        <dbReference type="ChEBI" id="CHEBI:29105"/>
    </cofactor>
</comment>
<dbReference type="STRING" id="1348253.LK09_11360"/>
<dbReference type="AlphaFoldDB" id="A0A0B2A6K9"/>
<dbReference type="Pfam" id="PF00293">
    <property type="entry name" value="NUDIX"/>
    <property type="match status" value="1"/>
</dbReference>
<dbReference type="GO" id="GO:0019677">
    <property type="term" value="P:NAD+ catabolic process"/>
    <property type="evidence" value="ECO:0007669"/>
    <property type="project" value="TreeGrafter"/>
</dbReference>
<keyword evidence="5" id="KW-0479">Metal-binding</keyword>
<dbReference type="EMBL" id="JTDK01000010">
    <property type="protein sequence ID" value="KHK97378.1"/>
    <property type="molecule type" value="Genomic_DNA"/>
</dbReference>
<dbReference type="Pfam" id="PF09296">
    <property type="entry name" value="NUDIX-like"/>
    <property type="match status" value="1"/>
</dbReference>
<dbReference type="RefSeq" id="WP_039399334.1">
    <property type="nucleotide sequence ID" value="NZ_JTDK01000010.1"/>
</dbReference>
<dbReference type="CDD" id="cd03429">
    <property type="entry name" value="NUDIX_NADH_pyrophosphatase_Nudt13"/>
    <property type="match status" value="1"/>
</dbReference>
<evidence type="ECO:0000313" key="12">
    <source>
        <dbReference type="EMBL" id="KHK97378.1"/>
    </source>
</evidence>
<accession>A0A0B2A6K9</accession>
<name>A0A0B2A6K9_9MICO</name>
<feature type="domain" description="Nudix hydrolase" evidence="11">
    <location>
        <begin position="163"/>
        <end position="291"/>
    </location>
</feature>
<evidence type="ECO:0000256" key="10">
    <source>
        <dbReference type="SAM" id="MobiDB-lite"/>
    </source>
</evidence>
<dbReference type="GO" id="GO:0006742">
    <property type="term" value="P:NADP+ catabolic process"/>
    <property type="evidence" value="ECO:0007669"/>
    <property type="project" value="TreeGrafter"/>
</dbReference>
<dbReference type="Gene3D" id="3.90.79.10">
    <property type="entry name" value="Nucleoside Triphosphate Pyrophosphohydrolase"/>
    <property type="match status" value="1"/>
</dbReference>
<evidence type="ECO:0000256" key="7">
    <source>
        <dbReference type="ARBA" id="ARBA00022842"/>
    </source>
</evidence>
<dbReference type="NCBIfam" id="NF001299">
    <property type="entry name" value="PRK00241.1"/>
    <property type="match status" value="1"/>
</dbReference>
<evidence type="ECO:0000256" key="3">
    <source>
        <dbReference type="ARBA" id="ARBA00009595"/>
    </source>
</evidence>
<keyword evidence="6" id="KW-0378">Hydrolase</keyword>
<evidence type="ECO:0000256" key="9">
    <source>
        <dbReference type="ARBA" id="ARBA00023679"/>
    </source>
</evidence>
<evidence type="ECO:0000256" key="2">
    <source>
        <dbReference type="ARBA" id="ARBA00001947"/>
    </source>
</evidence>
<keyword evidence="13" id="KW-1185">Reference proteome</keyword>
<dbReference type="InterPro" id="IPR015376">
    <property type="entry name" value="Znr_NADH_PPase"/>
</dbReference>
<keyword evidence="7" id="KW-0460">Magnesium</keyword>
<evidence type="ECO:0000256" key="6">
    <source>
        <dbReference type="ARBA" id="ARBA00022801"/>
    </source>
</evidence>
<dbReference type="PROSITE" id="PS00893">
    <property type="entry name" value="NUDIX_BOX"/>
    <property type="match status" value="1"/>
</dbReference>
<dbReference type="GO" id="GO:0035529">
    <property type="term" value="F:NADH pyrophosphatase activity"/>
    <property type="evidence" value="ECO:0007669"/>
    <property type="project" value="TreeGrafter"/>
</dbReference>
<feature type="compositionally biased region" description="Polar residues" evidence="10">
    <location>
        <begin position="1"/>
        <end position="11"/>
    </location>
</feature>
<dbReference type="InterPro" id="IPR049734">
    <property type="entry name" value="NudC-like_C"/>
</dbReference>
<dbReference type="Proteomes" id="UP000031030">
    <property type="component" value="Unassembled WGS sequence"/>
</dbReference>
<dbReference type="GO" id="GO:0046872">
    <property type="term" value="F:metal ion binding"/>
    <property type="evidence" value="ECO:0007669"/>
    <property type="project" value="UniProtKB-KW"/>
</dbReference>
<evidence type="ECO:0000256" key="4">
    <source>
        <dbReference type="ARBA" id="ARBA00012381"/>
    </source>
</evidence>
<dbReference type="InterPro" id="IPR015797">
    <property type="entry name" value="NUDIX_hydrolase-like_dom_sf"/>
</dbReference>
<evidence type="ECO:0000259" key="11">
    <source>
        <dbReference type="PROSITE" id="PS51462"/>
    </source>
</evidence>
<evidence type="ECO:0000256" key="1">
    <source>
        <dbReference type="ARBA" id="ARBA00001946"/>
    </source>
</evidence>
<evidence type="ECO:0000256" key="8">
    <source>
        <dbReference type="ARBA" id="ARBA00023027"/>
    </source>
</evidence>